<gene>
    <name evidence="1" type="ORF">HMPREF0298_1815</name>
</gene>
<organism evidence="1 2">
    <name type="scientific">Corynebacterium lipophiloflavum (strain ATCC 700352 / DSM 44291 / CCUG 37336 / JCM 10383 / DMMZ 1944)</name>
    <dbReference type="NCBI Taxonomy" id="525263"/>
    <lineage>
        <taxon>Bacteria</taxon>
        <taxon>Bacillati</taxon>
        <taxon>Actinomycetota</taxon>
        <taxon>Actinomycetes</taxon>
        <taxon>Mycobacteriales</taxon>
        <taxon>Corynebacteriaceae</taxon>
        <taxon>Corynebacterium</taxon>
    </lineage>
</organism>
<proteinExistence type="predicted"/>
<keyword evidence="2" id="KW-1185">Reference proteome</keyword>
<accession>C0XTP5</accession>
<comment type="caution">
    <text evidence="1">The sequence shown here is derived from an EMBL/GenBank/DDBJ whole genome shotgun (WGS) entry which is preliminary data.</text>
</comment>
<protein>
    <submittedName>
        <fullName evidence="1">Uncharacterized protein</fullName>
    </submittedName>
</protein>
<dbReference type="EMBL" id="ACHJ01000151">
    <property type="protein sequence ID" value="EEI16371.1"/>
    <property type="molecule type" value="Genomic_DNA"/>
</dbReference>
<reference evidence="1" key="1">
    <citation type="submission" date="2009-01" db="EMBL/GenBank/DDBJ databases">
        <authorList>
            <person name="Qin X."/>
            <person name="Bachman B."/>
            <person name="Battles P."/>
            <person name="Bell A."/>
            <person name="Bess C."/>
            <person name="Bickham C."/>
            <person name="Chaboub L."/>
            <person name="Chen D."/>
            <person name="Coyle M."/>
            <person name="Deiros D.R."/>
            <person name="Dinh H."/>
            <person name="Forbes L."/>
            <person name="Fowler G."/>
            <person name="Francisco L."/>
            <person name="Fu Q."/>
            <person name="Gubbala S."/>
            <person name="Hale W."/>
            <person name="Han Y."/>
            <person name="Hemphill L."/>
            <person name="Highlander S.K."/>
            <person name="Hirani K."/>
            <person name="Hogues M."/>
            <person name="Jackson L."/>
            <person name="Jakkamsetti A."/>
            <person name="Javaid M."/>
            <person name="Jiang H."/>
            <person name="Korchina V."/>
            <person name="Kovar C."/>
            <person name="Lara F."/>
            <person name="Lee S."/>
            <person name="Mata R."/>
            <person name="Mathew T."/>
            <person name="Moen C."/>
            <person name="Morales K."/>
            <person name="Munidasa M."/>
            <person name="Nazareth L."/>
            <person name="Ngo R."/>
            <person name="Nguyen L."/>
            <person name="Okwuonu G."/>
            <person name="Ongeri F."/>
            <person name="Patil S."/>
            <person name="Petrosino J."/>
            <person name="Pham C."/>
            <person name="Pham P."/>
            <person name="Pu L.-L."/>
            <person name="Puazo M."/>
            <person name="Raj R."/>
            <person name="Reid J."/>
            <person name="Rouhana J."/>
            <person name="Saada N."/>
            <person name="Shang Y."/>
            <person name="Simmons D."/>
            <person name="Thornton R."/>
            <person name="Warren J."/>
            <person name="Weissenberger G."/>
            <person name="Zhang J."/>
            <person name="Zhang L."/>
            <person name="Zhou C."/>
            <person name="Zhu D."/>
            <person name="Muzny D."/>
            <person name="Worley K."/>
            <person name="Gibbs R."/>
        </authorList>
    </citation>
    <scope>NUCLEOTIDE SEQUENCE [LARGE SCALE GENOMIC DNA]</scope>
    <source>
        <strain evidence="1">DSM 44291</strain>
    </source>
</reference>
<dbReference type="HOGENOM" id="CLU_3006528_0_0_11"/>
<dbReference type="AlphaFoldDB" id="C0XTP5"/>
<evidence type="ECO:0000313" key="2">
    <source>
        <dbReference type="Proteomes" id="UP000006196"/>
    </source>
</evidence>
<evidence type="ECO:0000313" key="1">
    <source>
        <dbReference type="EMBL" id="EEI16371.1"/>
    </source>
</evidence>
<name>C0XTP5_CORLD</name>
<dbReference type="Proteomes" id="UP000006196">
    <property type="component" value="Unassembled WGS sequence"/>
</dbReference>
<sequence length="56" mass="6274">MTIGREDRGPDRRRCVEVYRRLLEIRGSIGAGLRPVQAAAEMRWTLDTTSVESGGK</sequence>